<dbReference type="EMBL" id="MSLT01000006">
    <property type="protein sequence ID" value="OUD15500.1"/>
    <property type="molecule type" value="Genomic_DNA"/>
</dbReference>
<dbReference type="InterPro" id="IPR002201">
    <property type="entry name" value="Glyco_trans_9"/>
</dbReference>
<dbReference type="GO" id="GO:0005886">
    <property type="term" value="C:plasma membrane"/>
    <property type="evidence" value="ECO:0007669"/>
    <property type="project" value="UniProtKB-SubCell"/>
</dbReference>
<keyword evidence="8" id="KW-0472">Membrane</keyword>
<dbReference type="CDD" id="cd03789">
    <property type="entry name" value="GT9_LPS_heptosyltransferase"/>
    <property type="match status" value="1"/>
</dbReference>
<dbReference type="SUPFAM" id="SSF53756">
    <property type="entry name" value="UDP-Glycosyltransferase/glycogen phosphorylase"/>
    <property type="match status" value="1"/>
</dbReference>
<dbReference type="EC" id="2.4.99.23" evidence="10"/>
<evidence type="ECO:0000256" key="8">
    <source>
        <dbReference type="ARBA" id="ARBA00023136"/>
    </source>
</evidence>
<keyword evidence="4" id="KW-0997">Cell inner membrane</keyword>
<evidence type="ECO:0000256" key="4">
    <source>
        <dbReference type="ARBA" id="ARBA00022519"/>
    </source>
</evidence>
<dbReference type="Proteomes" id="UP000194798">
    <property type="component" value="Unassembled WGS sequence"/>
</dbReference>
<dbReference type="OrthoDB" id="9767552at2"/>
<gene>
    <name evidence="14" type="ORF">TPSD3_02975</name>
</gene>
<reference evidence="14 15" key="1">
    <citation type="submission" date="2016-12" db="EMBL/GenBank/DDBJ databases">
        <title>Thioflexothrix psekupsii D3 genome sequencing and assembly.</title>
        <authorList>
            <person name="Fomenkov A."/>
            <person name="Vincze T."/>
            <person name="Grabovich M."/>
            <person name="Anton B.P."/>
            <person name="Dubinina G."/>
            <person name="Orlova M."/>
            <person name="Belousova E."/>
            <person name="Roberts R.J."/>
        </authorList>
    </citation>
    <scope>NUCLEOTIDE SEQUENCE [LARGE SCALE GENOMIC DNA]</scope>
    <source>
        <strain evidence="14">D3</strain>
    </source>
</reference>
<dbReference type="InterPro" id="IPR011908">
    <property type="entry name" value="LipoPS_heptosylTferase-I"/>
</dbReference>
<evidence type="ECO:0000256" key="9">
    <source>
        <dbReference type="ARBA" id="ARBA00043995"/>
    </source>
</evidence>
<comment type="subcellular location">
    <subcellularLocation>
        <location evidence="1">Cell inner membrane</location>
        <topology evidence="1">Peripheral membrane protein</topology>
        <orientation evidence="1">Cytoplasmic side</orientation>
    </subcellularLocation>
</comment>
<dbReference type="Gene3D" id="3.40.50.2000">
    <property type="entry name" value="Glycogen Phosphorylase B"/>
    <property type="match status" value="2"/>
</dbReference>
<accession>A0A251XBP6</accession>
<dbReference type="GO" id="GO:0008713">
    <property type="term" value="F:ADP-heptose-lipopolysaccharide heptosyltransferase activity"/>
    <property type="evidence" value="ECO:0007669"/>
    <property type="project" value="TreeGrafter"/>
</dbReference>
<dbReference type="GO" id="GO:0009244">
    <property type="term" value="P:lipopolysaccharide core region biosynthetic process"/>
    <property type="evidence" value="ECO:0007669"/>
    <property type="project" value="InterPro"/>
</dbReference>
<keyword evidence="7" id="KW-0448">Lipopolysaccharide biosynthesis</keyword>
<comment type="similarity">
    <text evidence="9">Belongs to the glycosyltransferase 9 family.</text>
</comment>
<keyword evidence="6 14" id="KW-0808">Transferase</keyword>
<evidence type="ECO:0000256" key="6">
    <source>
        <dbReference type="ARBA" id="ARBA00022679"/>
    </source>
</evidence>
<evidence type="ECO:0000256" key="3">
    <source>
        <dbReference type="ARBA" id="ARBA00022475"/>
    </source>
</evidence>
<evidence type="ECO:0000313" key="15">
    <source>
        <dbReference type="Proteomes" id="UP000194798"/>
    </source>
</evidence>
<dbReference type="InterPro" id="IPR051199">
    <property type="entry name" value="LPS_LOS_Heptosyltrfase"/>
</dbReference>
<keyword evidence="3" id="KW-1003">Cell membrane</keyword>
<keyword evidence="15" id="KW-1185">Reference proteome</keyword>
<keyword evidence="5" id="KW-0328">Glycosyltransferase</keyword>
<dbReference type="PANTHER" id="PTHR30160:SF19">
    <property type="entry name" value="LIPOPOLYSACCHARIDE HEPTOSYLTRANSFERASE 1"/>
    <property type="match status" value="1"/>
</dbReference>
<evidence type="ECO:0000256" key="13">
    <source>
        <dbReference type="ARBA" id="ARBA00049201"/>
    </source>
</evidence>
<comment type="pathway">
    <text evidence="2">Bacterial outer membrane biogenesis; LPS core biosynthesis.</text>
</comment>
<evidence type="ECO:0000256" key="2">
    <source>
        <dbReference type="ARBA" id="ARBA00004713"/>
    </source>
</evidence>
<protein>
    <recommendedName>
        <fullName evidence="11">Lipopolysaccharide heptosyltransferase 1</fullName>
        <ecNumber evidence="10">2.4.99.23</ecNumber>
    </recommendedName>
    <alternativeName>
        <fullName evidence="12">ADP-heptose:lipopolysaccharide heptosyltransferase I</fullName>
    </alternativeName>
</protein>
<dbReference type="NCBIfam" id="TIGR02193">
    <property type="entry name" value="heptsyl_trn_I"/>
    <property type="match status" value="1"/>
</dbReference>
<dbReference type="RefSeq" id="WP_086487096.1">
    <property type="nucleotide sequence ID" value="NZ_MSLT01000006.1"/>
</dbReference>
<dbReference type="PANTHER" id="PTHR30160">
    <property type="entry name" value="TETRAACYLDISACCHARIDE 4'-KINASE-RELATED"/>
    <property type="match status" value="1"/>
</dbReference>
<dbReference type="Pfam" id="PF01075">
    <property type="entry name" value="Glyco_transf_9"/>
    <property type="match status" value="1"/>
</dbReference>
<comment type="caution">
    <text evidence="14">The sequence shown here is derived from an EMBL/GenBank/DDBJ whole genome shotgun (WGS) entry which is preliminary data.</text>
</comment>
<dbReference type="AlphaFoldDB" id="A0A251XBP6"/>
<organism evidence="14 15">
    <name type="scientific">Thioflexithrix psekupsensis</name>
    <dbReference type="NCBI Taxonomy" id="1570016"/>
    <lineage>
        <taxon>Bacteria</taxon>
        <taxon>Pseudomonadati</taxon>
        <taxon>Pseudomonadota</taxon>
        <taxon>Gammaproteobacteria</taxon>
        <taxon>Thiotrichales</taxon>
        <taxon>Thioflexithrix</taxon>
    </lineage>
</organism>
<evidence type="ECO:0000256" key="1">
    <source>
        <dbReference type="ARBA" id="ARBA00004515"/>
    </source>
</evidence>
<sequence length="338" mass="37874">MTVSAILLIKLSSLGDVIHTLPALSDARRIWPELQIDWVVEEAFVPVAGWHPAVRTVIPIALRRWRHHWRDLWREFPPFRAQLRAQTYDQVIDAQGLLKSAIVAAQARGTRYGFDRHSSRESLSHWFYQQHIAVPKQAHAVERTRQLFARILGYACPTTPPDYGIAGHFEKQHAAHPTLIFLHGTTWSSKHWPIAHWQSLAQLAVDAGYHVQVAWGSALEQARASAIMAVHPHVSLIPRTDLAGMAQVMLQAKAVVGVDTGLSHLAAALSVPSVTVYSATAPERTGTYGTKQVHLQAAFPCSPCLRRHCYYQGKYYTSPVCARDLSVERVWMAIEMLI</sequence>
<proteinExistence type="inferred from homology"/>
<comment type="catalytic activity">
    <reaction evidence="13">
        <text>an alpha-Kdo-(2-&gt;4)-alpha-Kdo-(2-&gt;6)-lipid A + ADP-L-glycero-beta-D-manno-heptose = an L-alpha-D-Hep-(1-&gt;5)-[alpha-Kdo-(2-&gt;4)]-alpha-Kdo-(2-&gt;6)-lipid A + ADP + H(+)</text>
        <dbReference type="Rhea" id="RHEA:74067"/>
        <dbReference type="ChEBI" id="CHEBI:15378"/>
        <dbReference type="ChEBI" id="CHEBI:61506"/>
        <dbReference type="ChEBI" id="CHEBI:176431"/>
        <dbReference type="ChEBI" id="CHEBI:193068"/>
        <dbReference type="ChEBI" id="CHEBI:456216"/>
        <dbReference type="EC" id="2.4.99.23"/>
    </reaction>
</comment>
<evidence type="ECO:0000256" key="7">
    <source>
        <dbReference type="ARBA" id="ARBA00022985"/>
    </source>
</evidence>
<evidence type="ECO:0000256" key="10">
    <source>
        <dbReference type="ARBA" id="ARBA00044041"/>
    </source>
</evidence>
<evidence type="ECO:0000256" key="11">
    <source>
        <dbReference type="ARBA" id="ARBA00044190"/>
    </source>
</evidence>
<evidence type="ECO:0000256" key="12">
    <source>
        <dbReference type="ARBA" id="ARBA00044330"/>
    </source>
</evidence>
<evidence type="ECO:0000256" key="5">
    <source>
        <dbReference type="ARBA" id="ARBA00022676"/>
    </source>
</evidence>
<evidence type="ECO:0000313" key="14">
    <source>
        <dbReference type="EMBL" id="OUD15500.1"/>
    </source>
</evidence>
<name>A0A251XBP6_9GAMM</name>
<dbReference type="GO" id="GO:0005829">
    <property type="term" value="C:cytosol"/>
    <property type="evidence" value="ECO:0007669"/>
    <property type="project" value="TreeGrafter"/>
</dbReference>